<dbReference type="Gene3D" id="4.10.240.10">
    <property type="entry name" value="Zn(2)-C6 fungal-type DNA-binding domain"/>
    <property type="match status" value="1"/>
</dbReference>
<keyword evidence="3" id="KW-0539">Nucleus</keyword>
<reference evidence="6" key="2">
    <citation type="submission" date="2023-06" db="EMBL/GenBank/DDBJ databases">
        <authorList>
            <consortium name="Lawrence Berkeley National Laboratory"/>
            <person name="Haridas S."/>
            <person name="Hensen N."/>
            <person name="Bonometti L."/>
            <person name="Westerberg I."/>
            <person name="Brannstrom I.O."/>
            <person name="Guillou S."/>
            <person name="Cros-Aarteil S."/>
            <person name="Calhoun S."/>
            <person name="Kuo A."/>
            <person name="Mondo S."/>
            <person name="Pangilinan J."/>
            <person name="Riley R."/>
            <person name="Labutti K."/>
            <person name="Andreopoulos B."/>
            <person name="Lipzen A."/>
            <person name="Chen C."/>
            <person name="Yanf M."/>
            <person name="Daum C."/>
            <person name="Ng V."/>
            <person name="Clum A."/>
            <person name="Steindorff A."/>
            <person name="Ohm R."/>
            <person name="Martin F."/>
            <person name="Silar P."/>
            <person name="Natvig D."/>
            <person name="Lalanne C."/>
            <person name="Gautier V."/>
            <person name="Ament-Velasquez S.L."/>
            <person name="Kruys A."/>
            <person name="Hutchinson M.I."/>
            <person name="Powell A.J."/>
            <person name="Barry K."/>
            <person name="Miller A.N."/>
            <person name="Grigoriev I.V."/>
            <person name="Debuchy R."/>
            <person name="Gladieux P."/>
            <person name="Thoren M.H."/>
            <person name="Johannesson H."/>
        </authorList>
    </citation>
    <scope>NUCLEOTIDE SEQUENCE</scope>
    <source>
        <strain evidence="6">CBS 118394</strain>
    </source>
</reference>
<feature type="domain" description="Zn(2)-C6 fungal-type" evidence="5">
    <location>
        <begin position="17"/>
        <end position="48"/>
    </location>
</feature>
<name>A0AAE0IUA6_9PEZI</name>
<dbReference type="GO" id="GO:0005634">
    <property type="term" value="C:nucleus"/>
    <property type="evidence" value="ECO:0007669"/>
    <property type="project" value="UniProtKB-SubCell"/>
</dbReference>
<keyword evidence="2" id="KW-0479">Metal-binding</keyword>
<dbReference type="EMBL" id="JAUEDM010000001">
    <property type="protein sequence ID" value="KAK3331421.1"/>
    <property type="molecule type" value="Genomic_DNA"/>
</dbReference>
<dbReference type="PROSITE" id="PS00463">
    <property type="entry name" value="ZN2_CY6_FUNGAL_1"/>
    <property type="match status" value="1"/>
</dbReference>
<keyword evidence="7" id="KW-1185">Reference proteome</keyword>
<dbReference type="CDD" id="cd12148">
    <property type="entry name" value="fungal_TF_MHR"/>
    <property type="match status" value="1"/>
</dbReference>
<dbReference type="GO" id="GO:0000981">
    <property type="term" value="F:DNA-binding transcription factor activity, RNA polymerase II-specific"/>
    <property type="evidence" value="ECO:0007669"/>
    <property type="project" value="InterPro"/>
</dbReference>
<dbReference type="PROSITE" id="PS50048">
    <property type="entry name" value="ZN2_CY6_FUNGAL_2"/>
    <property type="match status" value="1"/>
</dbReference>
<evidence type="ECO:0000259" key="5">
    <source>
        <dbReference type="PROSITE" id="PS50048"/>
    </source>
</evidence>
<gene>
    <name evidence="6" type="ORF">B0H66DRAFT_96802</name>
</gene>
<dbReference type="CDD" id="cd00067">
    <property type="entry name" value="GAL4"/>
    <property type="match status" value="1"/>
</dbReference>
<dbReference type="GO" id="GO:0008270">
    <property type="term" value="F:zinc ion binding"/>
    <property type="evidence" value="ECO:0007669"/>
    <property type="project" value="InterPro"/>
</dbReference>
<dbReference type="AlphaFoldDB" id="A0AAE0IUA6"/>
<evidence type="ECO:0000313" key="7">
    <source>
        <dbReference type="Proteomes" id="UP001283341"/>
    </source>
</evidence>
<organism evidence="6 7">
    <name type="scientific">Apodospora peruviana</name>
    <dbReference type="NCBI Taxonomy" id="516989"/>
    <lineage>
        <taxon>Eukaryota</taxon>
        <taxon>Fungi</taxon>
        <taxon>Dikarya</taxon>
        <taxon>Ascomycota</taxon>
        <taxon>Pezizomycotina</taxon>
        <taxon>Sordariomycetes</taxon>
        <taxon>Sordariomycetidae</taxon>
        <taxon>Sordariales</taxon>
        <taxon>Lasiosphaeriaceae</taxon>
        <taxon>Apodospora</taxon>
    </lineage>
</organism>
<evidence type="ECO:0000256" key="2">
    <source>
        <dbReference type="ARBA" id="ARBA00022723"/>
    </source>
</evidence>
<dbReference type="InterPro" id="IPR001138">
    <property type="entry name" value="Zn2Cys6_DnaBD"/>
</dbReference>
<evidence type="ECO:0000256" key="1">
    <source>
        <dbReference type="ARBA" id="ARBA00004123"/>
    </source>
</evidence>
<protein>
    <submittedName>
        <fullName evidence="6">Fungal-specific transcription factor domain-containing protein</fullName>
    </submittedName>
</protein>
<dbReference type="GO" id="GO:0006351">
    <property type="term" value="P:DNA-templated transcription"/>
    <property type="evidence" value="ECO:0007669"/>
    <property type="project" value="InterPro"/>
</dbReference>
<evidence type="ECO:0000256" key="3">
    <source>
        <dbReference type="ARBA" id="ARBA00023242"/>
    </source>
</evidence>
<dbReference type="Pfam" id="PF00172">
    <property type="entry name" value="Zn_clus"/>
    <property type="match status" value="1"/>
</dbReference>
<dbReference type="Proteomes" id="UP001283341">
    <property type="component" value="Unassembled WGS sequence"/>
</dbReference>
<dbReference type="InterPro" id="IPR036864">
    <property type="entry name" value="Zn2-C6_fun-type_DNA-bd_sf"/>
</dbReference>
<dbReference type="SMART" id="SM00906">
    <property type="entry name" value="Fungal_trans"/>
    <property type="match status" value="1"/>
</dbReference>
<comment type="caution">
    <text evidence="6">The sequence shown here is derived from an EMBL/GenBank/DDBJ whole genome shotgun (WGS) entry which is preliminary data.</text>
</comment>
<dbReference type="PANTHER" id="PTHR31001:SF49">
    <property type="entry name" value="ZN(II)2CYS6 TRANSCRIPTION FACTOR (EUROFUNG)"/>
    <property type="match status" value="1"/>
</dbReference>
<evidence type="ECO:0000256" key="4">
    <source>
        <dbReference type="SAM" id="MobiDB-lite"/>
    </source>
</evidence>
<evidence type="ECO:0000313" key="6">
    <source>
        <dbReference type="EMBL" id="KAK3331421.1"/>
    </source>
</evidence>
<feature type="region of interest" description="Disordered" evidence="4">
    <location>
        <begin position="90"/>
        <end position="112"/>
    </location>
</feature>
<accession>A0AAE0IUA6</accession>
<dbReference type="Pfam" id="PF04082">
    <property type="entry name" value="Fungal_trans"/>
    <property type="match status" value="1"/>
</dbReference>
<dbReference type="InterPro" id="IPR050613">
    <property type="entry name" value="Sec_Metabolite_Reg"/>
</dbReference>
<comment type="subcellular location">
    <subcellularLocation>
        <location evidence="1">Nucleus</location>
    </subcellularLocation>
</comment>
<proteinExistence type="predicted"/>
<dbReference type="SUPFAM" id="SSF57701">
    <property type="entry name" value="Zn2/Cys6 DNA-binding domain"/>
    <property type="match status" value="1"/>
</dbReference>
<dbReference type="PANTHER" id="PTHR31001">
    <property type="entry name" value="UNCHARACTERIZED TRANSCRIPTIONAL REGULATORY PROTEIN"/>
    <property type="match status" value="1"/>
</dbReference>
<dbReference type="InterPro" id="IPR007219">
    <property type="entry name" value="XnlR_reg_dom"/>
</dbReference>
<reference evidence="6" key="1">
    <citation type="journal article" date="2023" name="Mol. Phylogenet. Evol.">
        <title>Genome-scale phylogeny and comparative genomics of the fungal order Sordariales.</title>
        <authorList>
            <person name="Hensen N."/>
            <person name="Bonometti L."/>
            <person name="Westerberg I."/>
            <person name="Brannstrom I.O."/>
            <person name="Guillou S."/>
            <person name="Cros-Aarteil S."/>
            <person name="Calhoun S."/>
            <person name="Haridas S."/>
            <person name="Kuo A."/>
            <person name="Mondo S."/>
            <person name="Pangilinan J."/>
            <person name="Riley R."/>
            <person name="LaButti K."/>
            <person name="Andreopoulos B."/>
            <person name="Lipzen A."/>
            <person name="Chen C."/>
            <person name="Yan M."/>
            <person name="Daum C."/>
            <person name="Ng V."/>
            <person name="Clum A."/>
            <person name="Steindorff A."/>
            <person name="Ohm R.A."/>
            <person name="Martin F."/>
            <person name="Silar P."/>
            <person name="Natvig D.O."/>
            <person name="Lalanne C."/>
            <person name="Gautier V."/>
            <person name="Ament-Velasquez S.L."/>
            <person name="Kruys A."/>
            <person name="Hutchinson M.I."/>
            <person name="Powell A.J."/>
            <person name="Barry K."/>
            <person name="Miller A.N."/>
            <person name="Grigoriev I.V."/>
            <person name="Debuchy R."/>
            <person name="Gladieux P."/>
            <person name="Hiltunen Thoren M."/>
            <person name="Johannesson H."/>
        </authorList>
    </citation>
    <scope>NUCLEOTIDE SEQUENCE</scope>
    <source>
        <strain evidence="6">CBS 118394</strain>
    </source>
</reference>
<dbReference type="SMART" id="SM00066">
    <property type="entry name" value="GAL4"/>
    <property type="match status" value="1"/>
</dbReference>
<dbReference type="GO" id="GO:0003677">
    <property type="term" value="F:DNA binding"/>
    <property type="evidence" value="ECO:0007669"/>
    <property type="project" value="InterPro"/>
</dbReference>
<sequence length="710" mass="78029">MSLSTPSNKRRTKPILSCTFCRGRKLGCDRQSPCSTCVRHGKASTCTYSTPEQDRRAAVDYRPRHARSRQQTARQRVAHLEGLVLEMRAMERDSSSPTLAANASDDGDPSAPTDVMGKLSFTDKHAVYTGSSHWASILEDIQCLKDDLSEEDSSSAGRCPGPRDVGACGAGVMMYGSPATRISLLNSGPCLMREQILAMLPARKIVDRHVSHFFNAFDIGHLILHRETFLTEYTNFWANPSTPPITWIGLLFSVMTMSAFLQQQNDTLLNPDPRLQSQQDDSLTTYRTITIHCLVAGDYLRPSRYTVSTLVLHFIVDQNLNLDTSIANWILMGVVIRVALRMGLHRDPSHWPGIPPLCGELRRSLWMLLYQMDFFTSAQVGLPRIVKDSQCDTQSPAHDAGDKPTSLLYIIQRQSIIKVAAEIYDATEAGPPSATSTAVLSAKLADVVTAIPEGLKYKNLETAIGGSPMTTLHRICLDVLTHKAVYLLHRRSLVNTPEGNGDGAEQCIQAALSILAHQRRISEEIEPGGLMFSIRWKVAASLSHEFLQATMLLCFAVCKKNQRACRAAASGSDILSSDDDTVTERKRDDILEVLAAAKGIWEKSMNQSAEARHAVEVITTAVIECASDKGDEQTPAVGEEPPIVSEEVPNGFISGVNQMGEPVTQPYSFDPLGFDFTQFGSIENLDPLFLSAMDGYDVSDFGSMLEGYIP</sequence>